<dbReference type="Proteomes" id="UP000178606">
    <property type="component" value="Unassembled WGS sequence"/>
</dbReference>
<accession>A0A1F6CKP5</accession>
<dbReference type="Gene3D" id="3.30.420.40">
    <property type="match status" value="2"/>
</dbReference>
<reference evidence="2 3" key="1">
    <citation type="journal article" date="2016" name="Nat. Commun.">
        <title>Thousands of microbial genomes shed light on interconnected biogeochemical processes in an aquifer system.</title>
        <authorList>
            <person name="Anantharaman K."/>
            <person name="Brown C.T."/>
            <person name="Hug L.A."/>
            <person name="Sharon I."/>
            <person name="Castelle C.J."/>
            <person name="Probst A.J."/>
            <person name="Thomas B.C."/>
            <person name="Singh A."/>
            <person name="Wilkins M.J."/>
            <person name="Karaoz U."/>
            <person name="Brodie E.L."/>
            <person name="Williams K.H."/>
            <person name="Hubbard S.S."/>
            <person name="Banfield J.F."/>
        </authorList>
    </citation>
    <scope>NUCLEOTIDE SEQUENCE [LARGE SCALE GENOMIC DNA]</scope>
    <source>
        <strain evidence="3">RIFCSPLOWO2_12_FULL_64_10</strain>
    </source>
</reference>
<dbReference type="InterPro" id="IPR049874">
    <property type="entry name" value="ROK_cs"/>
</dbReference>
<dbReference type="EMBL" id="MFKF01000221">
    <property type="protein sequence ID" value="OGG49816.1"/>
    <property type="molecule type" value="Genomic_DNA"/>
</dbReference>
<sequence length="324" mass="33713">MAKNSDLVVGIDLGGTKILAAAVDAQGKILGRAKRSTDSEEGSRAVLNRLADCAREAVARADREWSDVRAVGVGAPGPLDPEKGVVIFAPNLSGWKNVPVKAALEKTLRKPVFLENDVNVGTLGEHVLGAGKGIRDLVGIFVGTGIGGGVILNGQLHRGFNKTAGEIGHMIVQIGGPKCGCGNRGCLEAIASRTAIARDIAAAIRKGKKSKLGKRRAIDPSDLKSGDIAKALEEGDRVALKVIRRAAKAIGVSILNIIHVLNPEMIVLGGGAMAFGDHILPVVRKTVERRVLPLAGDHVQIVPAQLADDAGVLGAAVLARQRMS</sequence>
<comment type="similarity">
    <text evidence="1">Belongs to the ROK (NagC/XylR) family.</text>
</comment>
<gene>
    <name evidence="2" type="ORF">A3F84_28485</name>
</gene>
<dbReference type="Pfam" id="PF00480">
    <property type="entry name" value="ROK"/>
    <property type="match status" value="1"/>
</dbReference>
<dbReference type="CDD" id="cd24076">
    <property type="entry name" value="ASKHA_ATPase_ROK_BsXylR-like"/>
    <property type="match status" value="1"/>
</dbReference>
<evidence type="ECO:0000256" key="1">
    <source>
        <dbReference type="ARBA" id="ARBA00006479"/>
    </source>
</evidence>
<protein>
    <submittedName>
        <fullName evidence="2">ROK family protein</fullName>
    </submittedName>
</protein>
<dbReference type="PANTHER" id="PTHR18964">
    <property type="entry name" value="ROK (REPRESSOR, ORF, KINASE) FAMILY"/>
    <property type="match status" value="1"/>
</dbReference>
<evidence type="ECO:0000313" key="3">
    <source>
        <dbReference type="Proteomes" id="UP000178606"/>
    </source>
</evidence>
<evidence type="ECO:0000313" key="2">
    <source>
        <dbReference type="EMBL" id="OGG49816.1"/>
    </source>
</evidence>
<dbReference type="SUPFAM" id="SSF53067">
    <property type="entry name" value="Actin-like ATPase domain"/>
    <property type="match status" value="1"/>
</dbReference>
<dbReference type="InterPro" id="IPR000600">
    <property type="entry name" value="ROK"/>
</dbReference>
<organism evidence="2 3">
    <name type="scientific">Handelsmanbacteria sp. (strain RIFCSPLOWO2_12_FULL_64_10)</name>
    <dbReference type="NCBI Taxonomy" id="1817868"/>
    <lineage>
        <taxon>Bacteria</taxon>
        <taxon>Candidatus Handelsmaniibacteriota</taxon>
    </lineage>
</organism>
<proteinExistence type="inferred from homology"/>
<dbReference type="PROSITE" id="PS01125">
    <property type="entry name" value="ROK"/>
    <property type="match status" value="1"/>
</dbReference>
<dbReference type="PANTHER" id="PTHR18964:SF149">
    <property type="entry name" value="BIFUNCTIONAL UDP-N-ACETYLGLUCOSAMINE 2-EPIMERASE_N-ACETYLMANNOSAMINE KINASE"/>
    <property type="match status" value="1"/>
</dbReference>
<comment type="caution">
    <text evidence="2">The sequence shown here is derived from an EMBL/GenBank/DDBJ whole genome shotgun (WGS) entry which is preliminary data.</text>
</comment>
<dbReference type="InterPro" id="IPR043129">
    <property type="entry name" value="ATPase_NBD"/>
</dbReference>
<dbReference type="AlphaFoldDB" id="A0A1F6CKP5"/>
<name>A0A1F6CKP5_HANXR</name>